<proteinExistence type="predicted"/>
<evidence type="ECO:0000259" key="1">
    <source>
        <dbReference type="Pfam" id="PF07287"/>
    </source>
</evidence>
<evidence type="ECO:0000313" key="4">
    <source>
        <dbReference type="Proteomes" id="UP000238308"/>
    </source>
</evidence>
<dbReference type="Pfam" id="PF23544">
    <property type="entry name" value="AtuA_ferredoxin"/>
    <property type="match status" value="1"/>
</dbReference>
<dbReference type="RefSeq" id="WP_106227890.1">
    <property type="nucleotide sequence ID" value="NZ_PVTV01000014.1"/>
</dbReference>
<dbReference type="OrthoDB" id="9763456at2"/>
<dbReference type="AlphaFoldDB" id="A0A2T0XF65"/>
<comment type="caution">
    <text evidence="3">The sequence shown here is derived from an EMBL/GenBank/DDBJ whole genome shotgun (WGS) entry which is preliminary data.</text>
</comment>
<feature type="domain" description="Acyclic terpene utilisation N-terminal" evidence="1">
    <location>
        <begin position="6"/>
        <end position="448"/>
    </location>
</feature>
<dbReference type="Pfam" id="PF07287">
    <property type="entry name" value="AtuA"/>
    <property type="match status" value="1"/>
</dbReference>
<organism evidence="3 4">
    <name type="scientific">Jezberella montanilacus</name>
    <dbReference type="NCBI Taxonomy" id="323426"/>
    <lineage>
        <taxon>Bacteria</taxon>
        <taxon>Pseudomonadati</taxon>
        <taxon>Pseudomonadota</taxon>
        <taxon>Betaproteobacteria</taxon>
        <taxon>Burkholderiales</taxon>
        <taxon>Alcaligenaceae</taxon>
        <taxon>Jezberella</taxon>
    </lineage>
</organism>
<dbReference type="InterPro" id="IPR056362">
    <property type="entry name" value="AtuA-like_ferredoxin_dom"/>
</dbReference>
<accession>A0A2T0XF65</accession>
<gene>
    <name evidence="3" type="ORF">BCM14_2044</name>
</gene>
<name>A0A2T0XF65_9BURK</name>
<dbReference type="PANTHER" id="PTHR47708">
    <property type="match status" value="1"/>
</dbReference>
<dbReference type="InterPro" id="IPR010839">
    <property type="entry name" value="AtuA_N"/>
</dbReference>
<dbReference type="Proteomes" id="UP000238308">
    <property type="component" value="Unassembled WGS sequence"/>
</dbReference>
<sequence>MSKKVVRIGGASGFWGDSTISMPQLLTVPQLDYIVFDYLAETTMSILQRARMKDPQLGYATDFVSAVIKPYLQPCMNQGVTLIANAGGLNPEACAQAITLCALELGLEPRVAIVMGDDVSPLVDGLREQGVTDLQSGQSLPAKVLSANAYLGAQPIAKALSEGAQIVVTGRCVDSALTLGALAHEFGWHWHDWDRLAQGSLAGHMIECGAQATGGLFTDWQDVPDWANIGYPVLEVSEDGSFDLVKPDNTGGLVCVGCGAEQLVYEIGDPARYELPDVVCDFRQVRIRQIDAGRVRIDGALGRPPSQYYKVSVTWQDGYQITTHQLIRGIDSVAKAKKTAEALLARTRRQLEASGFDDYSENRVELLGCESQYGENARVHDSRELVLRIGARHPQAKALVFLQKESISAGTSMGPGTRSHFGGRADIQPVIRLFSFLIDKSKLRVQVRLADQTLDIEKPLTVVQLEPPSVVVTAARQTYDTSDVEVPLVRIAWARSGDKGNDANIGVIARHVALLPILRQQLTRETVKDYFKHLVEGEVERFDLPGINGMNFLMHQALGGGGTSSLRSDPLAKSFAQMLLDMPVKVPLLLLDQGCMKKH</sequence>
<evidence type="ECO:0000259" key="2">
    <source>
        <dbReference type="Pfam" id="PF23544"/>
    </source>
</evidence>
<feature type="domain" description="AtuA-like ferredoxin-fold" evidence="2">
    <location>
        <begin position="486"/>
        <end position="585"/>
    </location>
</feature>
<evidence type="ECO:0000313" key="3">
    <source>
        <dbReference type="EMBL" id="PRY97584.1"/>
    </source>
</evidence>
<dbReference type="EMBL" id="PVTV01000014">
    <property type="protein sequence ID" value="PRY97584.1"/>
    <property type="molecule type" value="Genomic_DNA"/>
</dbReference>
<reference evidence="3 4" key="1">
    <citation type="submission" date="2018-03" db="EMBL/GenBank/DDBJ databases">
        <title>Genomic Encyclopedia of Type Strains, Phase III (KMG-III): the genomes of soil and plant-associated and newly described type strains.</title>
        <authorList>
            <person name="Whitman W."/>
        </authorList>
    </citation>
    <scope>NUCLEOTIDE SEQUENCE [LARGE SCALE GENOMIC DNA]</scope>
    <source>
        <strain evidence="3 4">MWH-P2sevCIIIb</strain>
    </source>
</reference>
<dbReference type="PANTHER" id="PTHR47708:SF2">
    <property type="entry name" value="SI:CH73-132F6.5"/>
    <property type="match status" value="1"/>
</dbReference>
<keyword evidence="4" id="KW-1185">Reference proteome</keyword>
<protein>
    <submittedName>
        <fullName evidence="3">Uncharacterized protein DUF1446</fullName>
    </submittedName>
</protein>